<dbReference type="Proteomes" id="UP000006201">
    <property type="component" value="Unassembled WGS sequence"/>
</dbReference>
<keyword evidence="5" id="KW-1185">Reference proteome</keyword>
<gene>
    <name evidence="4" type="ORF">PTD2_04346</name>
</gene>
<dbReference type="InterPro" id="IPR011006">
    <property type="entry name" value="CheY-like_superfamily"/>
</dbReference>
<protein>
    <submittedName>
        <fullName evidence="4">Sensory box histidine kinase/response regulator</fullName>
    </submittedName>
</protein>
<dbReference type="EMBL" id="AAOH01000001">
    <property type="protein sequence ID" value="EAR30772.1"/>
    <property type="molecule type" value="Genomic_DNA"/>
</dbReference>
<name>A4C5E0_9GAMM</name>
<dbReference type="AlphaFoldDB" id="A4C5E0"/>
<reference evidence="4 5" key="1">
    <citation type="submission" date="2006-02" db="EMBL/GenBank/DDBJ databases">
        <authorList>
            <person name="Moran M.A."/>
            <person name="Kjelleberg S."/>
            <person name="Egan S."/>
            <person name="Saunders N."/>
            <person name="Thomas T."/>
            <person name="Ferriera S."/>
            <person name="Johnson J."/>
            <person name="Kravitz S."/>
            <person name="Halpern A."/>
            <person name="Remington K."/>
            <person name="Beeson K."/>
            <person name="Tran B."/>
            <person name="Rogers Y.-H."/>
            <person name="Friedman R."/>
            <person name="Venter J.C."/>
        </authorList>
    </citation>
    <scope>NUCLEOTIDE SEQUENCE [LARGE SCALE GENOMIC DNA]</scope>
    <source>
        <strain evidence="4 5">D2</strain>
    </source>
</reference>
<dbReference type="SMART" id="SM00448">
    <property type="entry name" value="REC"/>
    <property type="match status" value="1"/>
</dbReference>
<keyword evidence="4" id="KW-0418">Kinase</keyword>
<evidence type="ECO:0000256" key="1">
    <source>
        <dbReference type="ARBA" id="ARBA00022553"/>
    </source>
</evidence>
<dbReference type="PANTHER" id="PTHR45339">
    <property type="entry name" value="HYBRID SIGNAL TRANSDUCTION HISTIDINE KINASE J"/>
    <property type="match status" value="1"/>
</dbReference>
<dbReference type="InterPro" id="IPR001789">
    <property type="entry name" value="Sig_transdc_resp-reg_receiver"/>
</dbReference>
<evidence type="ECO:0000313" key="5">
    <source>
        <dbReference type="Proteomes" id="UP000006201"/>
    </source>
</evidence>
<dbReference type="RefSeq" id="WP_009837070.1">
    <property type="nucleotide sequence ID" value="NZ_AAOH01000001.1"/>
</dbReference>
<dbReference type="CDD" id="cd17546">
    <property type="entry name" value="REC_hyHK_CKI1_RcsC-like"/>
    <property type="match status" value="1"/>
</dbReference>
<accession>A4C5E0</accession>
<dbReference type="Gene3D" id="3.40.50.2300">
    <property type="match status" value="1"/>
</dbReference>
<keyword evidence="4" id="KW-0808">Transferase</keyword>
<organism evidence="4 5">
    <name type="scientific">Pseudoalteromonas tunicata D2</name>
    <dbReference type="NCBI Taxonomy" id="87626"/>
    <lineage>
        <taxon>Bacteria</taxon>
        <taxon>Pseudomonadati</taxon>
        <taxon>Pseudomonadota</taxon>
        <taxon>Gammaproteobacteria</taxon>
        <taxon>Alteromonadales</taxon>
        <taxon>Pseudoalteromonadaceae</taxon>
        <taxon>Pseudoalteromonas</taxon>
    </lineage>
</organism>
<dbReference type="GO" id="GO:0000160">
    <property type="term" value="P:phosphorelay signal transduction system"/>
    <property type="evidence" value="ECO:0007669"/>
    <property type="project" value="InterPro"/>
</dbReference>
<comment type="caution">
    <text evidence="4">The sequence shown here is derived from an EMBL/GenBank/DDBJ whole genome shotgun (WGS) entry which is preliminary data.</text>
</comment>
<evidence type="ECO:0000259" key="3">
    <source>
        <dbReference type="PROSITE" id="PS50110"/>
    </source>
</evidence>
<evidence type="ECO:0000256" key="2">
    <source>
        <dbReference type="PROSITE-ProRule" id="PRU00169"/>
    </source>
</evidence>
<dbReference type="PROSITE" id="PS50110">
    <property type="entry name" value="RESPONSE_REGULATORY"/>
    <property type="match status" value="1"/>
</dbReference>
<dbReference type="STRING" id="87626.PTD2_04346"/>
<evidence type="ECO:0000313" key="4">
    <source>
        <dbReference type="EMBL" id="EAR30772.1"/>
    </source>
</evidence>
<keyword evidence="1 2" id="KW-0597">Phosphoprotein</keyword>
<dbReference type="Pfam" id="PF00072">
    <property type="entry name" value="Response_reg"/>
    <property type="match status" value="1"/>
</dbReference>
<dbReference type="HOGENOM" id="CLU_000445_69_12_6"/>
<feature type="modified residue" description="4-aspartylphosphate" evidence="2">
    <location>
        <position position="68"/>
    </location>
</feature>
<dbReference type="GO" id="GO:0016301">
    <property type="term" value="F:kinase activity"/>
    <property type="evidence" value="ECO:0007669"/>
    <property type="project" value="UniProtKB-KW"/>
</dbReference>
<dbReference type="eggNOG" id="COG0784">
    <property type="taxonomic scope" value="Bacteria"/>
</dbReference>
<feature type="domain" description="Response regulatory" evidence="3">
    <location>
        <begin position="19"/>
        <end position="133"/>
    </location>
</feature>
<sequence length="133" mass="14747">MVKKNNAQSLLAPNLTGKKILIAEDNKINQIVIQTMLKATHAQLTMVENGLLAVELFAKQGFDLVLMDIHMPEMDGIEAQQKIREVNKQIPVIALTANVMANDVKAYLAQGFAAHIAKPIDMKSLYGVLKQYF</sequence>
<dbReference type="SUPFAM" id="SSF52172">
    <property type="entry name" value="CheY-like"/>
    <property type="match status" value="1"/>
</dbReference>
<proteinExistence type="predicted"/>
<dbReference type="PANTHER" id="PTHR45339:SF3">
    <property type="entry name" value="HISTIDINE KINASE"/>
    <property type="match status" value="1"/>
</dbReference>